<dbReference type="EMBL" id="MFLL01000001">
    <property type="protein sequence ID" value="OGG70783.1"/>
    <property type="molecule type" value="Genomic_DNA"/>
</dbReference>
<dbReference type="AlphaFoldDB" id="A0A1F6EAR8"/>
<protein>
    <recommendedName>
        <fullName evidence="3">Response regulatory domain-containing protein</fullName>
    </recommendedName>
</protein>
<dbReference type="SUPFAM" id="SSF52172">
    <property type="entry name" value="CheY-like"/>
    <property type="match status" value="1"/>
</dbReference>
<comment type="caution">
    <text evidence="4">The sequence shown here is derived from an EMBL/GenBank/DDBJ whole genome shotgun (WGS) entry which is preliminary data.</text>
</comment>
<dbReference type="PANTHER" id="PTHR44591:SF3">
    <property type="entry name" value="RESPONSE REGULATORY DOMAIN-CONTAINING PROTEIN"/>
    <property type="match status" value="1"/>
</dbReference>
<evidence type="ECO:0000313" key="4">
    <source>
        <dbReference type="EMBL" id="OGG70783.1"/>
    </source>
</evidence>
<feature type="domain" description="Response regulatory" evidence="3">
    <location>
        <begin position="8"/>
        <end position="124"/>
    </location>
</feature>
<dbReference type="InterPro" id="IPR050595">
    <property type="entry name" value="Bact_response_regulator"/>
</dbReference>
<keyword evidence="1 2" id="KW-0597">Phosphoprotein</keyword>
<evidence type="ECO:0000256" key="1">
    <source>
        <dbReference type="ARBA" id="ARBA00022553"/>
    </source>
</evidence>
<accession>A0A1F6EAR8</accession>
<dbReference type="Pfam" id="PF00072">
    <property type="entry name" value="Response_reg"/>
    <property type="match status" value="1"/>
</dbReference>
<evidence type="ECO:0000259" key="3">
    <source>
        <dbReference type="PROSITE" id="PS50110"/>
    </source>
</evidence>
<gene>
    <name evidence="4" type="ORF">A3C20_04665</name>
</gene>
<feature type="modified residue" description="4-aspartylphosphate" evidence="2">
    <location>
        <position position="57"/>
    </location>
</feature>
<name>A0A1F6EAR8_9BACT</name>
<dbReference type="GO" id="GO:0000160">
    <property type="term" value="P:phosphorelay signal transduction system"/>
    <property type="evidence" value="ECO:0007669"/>
    <property type="project" value="InterPro"/>
</dbReference>
<dbReference type="InterPro" id="IPR001789">
    <property type="entry name" value="Sig_transdc_resp-reg_receiver"/>
</dbReference>
<dbReference type="PANTHER" id="PTHR44591">
    <property type="entry name" value="STRESS RESPONSE REGULATOR PROTEIN 1"/>
    <property type="match status" value="1"/>
</dbReference>
<evidence type="ECO:0000256" key="2">
    <source>
        <dbReference type="PROSITE-ProRule" id="PRU00169"/>
    </source>
</evidence>
<organism evidence="4 5">
    <name type="scientific">Candidatus Kaiserbacteria bacterium RIFCSPHIGHO2_02_FULL_55_25</name>
    <dbReference type="NCBI Taxonomy" id="1798498"/>
    <lineage>
        <taxon>Bacteria</taxon>
        <taxon>Candidatus Kaiseribacteriota</taxon>
    </lineage>
</organism>
<proteinExistence type="predicted"/>
<dbReference type="SMART" id="SM00448">
    <property type="entry name" value="REC"/>
    <property type="match status" value="1"/>
</dbReference>
<dbReference type="Gene3D" id="3.40.50.2300">
    <property type="match status" value="1"/>
</dbReference>
<sequence length="133" mass="14924">MADPFGPRILIVEDDPLLSELLAEKLHGEKFDLRMARTGEEGLESVKRERPDLMLLDIMLPGIDGFEVLKRVKENPETKHIVVIILSNLGQQSDIEKGTQLGAEKYIVKVSLTLSEVVQAVRDVWQKHAPQTA</sequence>
<dbReference type="Proteomes" id="UP000176914">
    <property type="component" value="Unassembled WGS sequence"/>
</dbReference>
<dbReference type="InterPro" id="IPR011006">
    <property type="entry name" value="CheY-like_superfamily"/>
</dbReference>
<reference evidence="4 5" key="1">
    <citation type="journal article" date="2016" name="Nat. Commun.">
        <title>Thousands of microbial genomes shed light on interconnected biogeochemical processes in an aquifer system.</title>
        <authorList>
            <person name="Anantharaman K."/>
            <person name="Brown C.T."/>
            <person name="Hug L.A."/>
            <person name="Sharon I."/>
            <person name="Castelle C.J."/>
            <person name="Probst A.J."/>
            <person name="Thomas B.C."/>
            <person name="Singh A."/>
            <person name="Wilkins M.J."/>
            <person name="Karaoz U."/>
            <person name="Brodie E.L."/>
            <person name="Williams K.H."/>
            <person name="Hubbard S.S."/>
            <person name="Banfield J.F."/>
        </authorList>
    </citation>
    <scope>NUCLEOTIDE SEQUENCE [LARGE SCALE GENOMIC DNA]</scope>
</reference>
<evidence type="ECO:0000313" key="5">
    <source>
        <dbReference type="Proteomes" id="UP000176914"/>
    </source>
</evidence>
<dbReference type="PROSITE" id="PS50110">
    <property type="entry name" value="RESPONSE_REGULATORY"/>
    <property type="match status" value="1"/>
</dbReference>